<name>A0AAV4PRD1_CAEEX</name>
<proteinExistence type="predicted"/>
<accession>A0AAV4PRD1</accession>
<evidence type="ECO:0000313" key="1">
    <source>
        <dbReference type="EMBL" id="GIX98940.1"/>
    </source>
</evidence>
<gene>
    <name evidence="1" type="ORF">CEXT_445491</name>
</gene>
<sequence length="89" mass="9636">MGVLRGTLSSTLCDGAFTAAPAAVNIPGVEKGVADKYLAEDKAIEFATVQWEDPFPALIYGGLRRPQVRHHCVHFINKYQDAVKRGGGH</sequence>
<protein>
    <submittedName>
        <fullName evidence="1">Uncharacterized protein</fullName>
    </submittedName>
</protein>
<reference evidence="1 2" key="1">
    <citation type="submission" date="2021-06" db="EMBL/GenBank/DDBJ databases">
        <title>Caerostris extrusa draft genome.</title>
        <authorList>
            <person name="Kono N."/>
            <person name="Arakawa K."/>
        </authorList>
    </citation>
    <scope>NUCLEOTIDE SEQUENCE [LARGE SCALE GENOMIC DNA]</scope>
</reference>
<dbReference type="EMBL" id="BPLR01004987">
    <property type="protein sequence ID" value="GIX98940.1"/>
    <property type="molecule type" value="Genomic_DNA"/>
</dbReference>
<comment type="caution">
    <text evidence="1">The sequence shown here is derived from an EMBL/GenBank/DDBJ whole genome shotgun (WGS) entry which is preliminary data.</text>
</comment>
<keyword evidence="2" id="KW-1185">Reference proteome</keyword>
<dbReference type="AlphaFoldDB" id="A0AAV4PRD1"/>
<evidence type="ECO:0000313" key="2">
    <source>
        <dbReference type="Proteomes" id="UP001054945"/>
    </source>
</evidence>
<organism evidence="1 2">
    <name type="scientific">Caerostris extrusa</name>
    <name type="common">Bark spider</name>
    <name type="synonym">Caerostris bankana</name>
    <dbReference type="NCBI Taxonomy" id="172846"/>
    <lineage>
        <taxon>Eukaryota</taxon>
        <taxon>Metazoa</taxon>
        <taxon>Ecdysozoa</taxon>
        <taxon>Arthropoda</taxon>
        <taxon>Chelicerata</taxon>
        <taxon>Arachnida</taxon>
        <taxon>Araneae</taxon>
        <taxon>Araneomorphae</taxon>
        <taxon>Entelegynae</taxon>
        <taxon>Araneoidea</taxon>
        <taxon>Araneidae</taxon>
        <taxon>Caerostris</taxon>
    </lineage>
</organism>
<dbReference type="Proteomes" id="UP001054945">
    <property type="component" value="Unassembled WGS sequence"/>
</dbReference>